<comment type="caution">
    <text evidence="2">The sequence shown here is derived from an EMBL/GenBank/DDBJ whole genome shotgun (WGS) entry which is preliminary data.</text>
</comment>
<evidence type="ECO:0000256" key="1">
    <source>
        <dbReference type="SAM" id="SignalP"/>
    </source>
</evidence>
<gene>
    <name evidence="2" type="ORF">NDK43_30755</name>
</gene>
<organism evidence="2 3">
    <name type="scientific">Neobacillus pocheonensis</name>
    <dbReference type="NCBI Taxonomy" id="363869"/>
    <lineage>
        <taxon>Bacteria</taxon>
        <taxon>Bacillati</taxon>
        <taxon>Bacillota</taxon>
        <taxon>Bacilli</taxon>
        <taxon>Bacillales</taxon>
        <taxon>Bacillaceae</taxon>
        <taxon>Neobacillus</taxon>
    </lineage>
</organism>
<dbReference type="Pfam" id="PF13416">
    <property type="entry name" value="SBP_bac_8"/>
    <property type="match status" value="1"/>
</dbReference>
<sequence>MKIKKAASVLFAASLTLGGLAACSTGNSGTTNSSSKGGVTTIEFWAAPNPTQQVYWKQMADKFDKENPTIKVNVSPMKESPTSEASIQSAIAGGSAPTMSENINRGFAAQLADSKALVPLDTLDGFDKVKQSRNMENTMKGWQFADGHQYVLPIYSNAMLFGWRLDILKQLGYNEPPKTYSEMLDVAKKLKAKFPDKYVWAKADLADPTGWKRWFDFFMLYNAASNGNKFVEGSKFTADQNAGEKVLSFVNDLRKDNALLTRQAQDPFESGLGIFVDVGPWTIPYWADKFPNMKYNETYTLTPPPVPDGVDTSKVNTFADTKGLVIYASATKAQQKAAMTFINWVYANPKNDLTWLEKTSLPPARDDLTTNDTFKSFFDKNPALQPYAAAVPNAIPPMDNAKYNDIQTLIGQQAFNPVVKGEKDPQTAWKDLQQAIEGALK</sequence>
<evidence type="ECO:0000313" key="2">
    <source>
        <dbReference type="EMBL" id="MCM2535868.1"/>
    </source>
</evidence>
<dbReference type="InterPro" id="IPR006059">
    <property type="entry name" value="SBP"/>
</dbReference>
<evidence type="ECO:0000313" key="3">
    <source>
        <dbReference type="Proteomes" id="UP001523262"/>
    </source>
</evidence>
<name>A0ABT0WJY1_9BACI</name>
<keyword evidence="1" id="KW-0732">Signal</keyword>
<dbReference type="Gene3D" id="3.40.190.10">
    <property type="entry name" value="Periplasmic binding protein-like II"/>
    <property type="match status" value="2"/>
</dbReference>
<feature type="signal peptide" evidence="1">
    <location>
        <begin position="1"/>
        <end position="21"/>
    </location>
</feature>
<dbReference type="PANTHER" id="PTHR43649:SF13">
    <property type="entry name" value="CARBOHYDRATE ABC TRANSPORTER SUBSTRATE-BINDING PROTEIN"/>
    <property type="match status" value="1"/>
</dbReference>
<dbReference type="EMBL" id="JAMQCR010000003">
    <property type="protein sequence ID" value="MCM2535868.1"/>
    <property type="molecule type" value="Genomic_DNA"/>
</dbReference>
<dbReference type="SUPFAM" id="SSF53850">
    <property type="entry name" value="Periplasmic binding protein-like II"/>
    <property type="match status" value="1"/>
</dbReference>
<dbReference type="PANTHER" id="PTHR43649">
    <property type="entry name" value="ARABINOSE-BINDING PROTEIN-RELATED"/>
    <property type="match status" value="1"/>
</dbReference>
<accession>A0ABT0WJY1</accession>
<dbReference type="PROSITE" id="PS51257">
    <property type="entry name" value="PROKAR_LIPOPROTEIN"/>
    <property type="match status" value="1"/>
</dbReference>
<keyword evidence="3" id="KW-1185">Reference proteome</keyword>
<reference evidence="2 3" key="1">
    <citation type="submission" date="2022-06" db="EMBL/GenBank/DDBJ databases">
        <authorList>
            <person name="Jeon C.O."/>
        </authorList>
    </citation>
    <scope>NUCLEOTIDE SEQUENCE [LARGE SCALE GENOMIC DNA]</scope>
    <source>
        <strain evidence="2 3">KCTC 13943</strain>
    </source>
</reference>
<protein>
    <submittedName>
        <fullName evidence="2">Extracellular solute-binding protein</fullName>
    </submittedName>
</protein>
<dbReference type="InterPro" id="IPR050490">
    <property type="entry name" value="Bact_solute-bd_prot1"/>
</dbReference>
<dbReference type="Proteomes" id="UP001523262">
    <property type="component" value="Unassembled WGS sequence"/>
</dbReference>
<proteinExistence type="predicted"/>
<feature type="chain" id="PRO_5046939448" evidence="1">
    <location>
        <begin position="22"/>
        <end position="441"/>
    </location>
</feature>